<dbReference type="EMBL" id="SDKK01000003">
    <property type="protein sequence ID" value="TYC61250.1"/>
    <property type="molecule type" value="Genomic_DNA"/>
</dbReference>
<name>A0A6C2D453_9RHOO</name>
<feature type="domain" description="Fido" evidence="3">
    <location>
        <begin position="115"/>
        <end position="284"/>
    </location>
</feature>
<proteinExistence type="predicted"/>
<evidence type="ECO:0000256" key="1">
    <source>
        <dbReference type="PIRSR" id="PIRSR640198-1"/>
    </source>
</evidence>
<feature type="active site" evidence="1">
    <location>
        <position position="208"/>
    </location>
</feature>
<evidence type="ECO:0000259" key="3">
    <source>
        <dbReference type="PROSITE" id="PS51459"/>
    </source>
</evidence>
<reference evidence="4 5" key="1">
    <citation type="submission" date="2019-01" db="EMBL/GenBank/DDBJ databases">
        <title>Zoogloea oleivorans genome sequencing and assembly.</title>
        <authorList>
            <person name="Tancsics A."/>
            <person name="Farkas M."/>
            <person name="Kriszt B."/>
            <person name="Maroti G."/>
            <person name="Horvath B."/>
        </authorList>
    </citation>
    <scope>NUCLEOTIDE SEQUENCE [LARGE SCALE GENOMIC DNA]</scope>
    <source>
        <strain evidence="4 5">Buc</strain>
    </source>
</reference>
<accession>A0A6C2D453</accession>
<evidence type="ECO:0000313" key="5">
    <source>
        <dbReference type="Proteomes" id="UP000389128"/>
    </source>
</evidence>
<dbReference type="Pfam" id="PF02661">
    <property type="entry name" value="Fic"/>
    <property type="match status" value="1"/>
</dbReference>
<dbReference type="InterPro" id="IPR040198">
    <property type="entry name" value="Fido_containing"/>
</dbReference>
<keyword evidence="2" id="KW-0067">ATP-binding</keyword>
<dbReference type="GO" id="GO:0005524">
    <property type="term" value="F:ATP binding"/>
    <property type="evidence" value="ECO:0007669"/>
    <property type="project" value="UniProtKB-KW"/>
</dbReference>
<feature type="binding site" evidence="2">
    <location>
        <begin position="212"/>
        <end position="219"/>
    </location>
    <ligand>
        <name>ATP</name>
        <dbReference type="ChEBI" id="CHEBI:30616"/>
    </ligand>
</feature>
<dbReference type="RefSeq" id="WP_148577784.1">
    <property type="nucleotide sequence ID" value="NZ_SDKK01000003.1"/>
</dbReference>
<dbReference type="InterPro" id="IPR003812">
    <property type="entry name" value="Fido"/>
</dbReference>
<dbReference type="OrthoDB" id="9813719at2"/>
<dbReference type="SUPFAM" id="SSF140931">
    <property type="entry name" value="Fic-like"/>
    <property type="match status" value="1"/>
</dbReference>
<protein>
    <submittedName>
        <fullName evidence="4">Fic family protein</fullName>
    </submittedName>
</protein>
<evidence type="ECO:0000313" key="4">
    <source>
        <dbReference type="EMBL" id="TYC61250.1"/>
    </source>
</evidence>
<gene>
    <name evidence="4" type="ORF">ETQ85_04100</name>
</gene>
<keyword evidence="5" id="KW-1185">Reference proteome</keyword>
<dbReference type="PROSITE" id="PS51459">
    <property type="entry name" value="FIDO"/>
    <property type="match status" value="1"/>
</dbReference>
<dbReference type="PANTHER" id="PTHR13504">
    <property type="entry name" value="FIDO DOMAIN-CONTAINING PROTEIN DDB_G0283145"/>
    <property type="match status" value="1"/>
</dbReference>
<dbReference type="PANTHER" id="PTHR13504:SF38">
    <property type="entry name" value="FIDO DOMAIN-CONTAINING PROTEIN"/>
    <property type="match status" value="1"/>
</dbReference>
<feature type="binding site" evidence="2">
    <location>
        <begin position="249"/>
        <end position="250"/>
    </location>
    <ligand>
        <name>ATP</name>
        <dbReference type="ChEBI" id="CHEBI:30616"/>
    </ligand>
</feature>
<comment type="caution">
    <text evidence="4">The sequence shown here is derived from an EMBL/GenBank/DDBJ whole genome shotgun (WGS) entry which is preliminary data.</text>
</comment>
<keyword evidence="2" id="KW-0547">Nucleotide-binding</keyword>
<dbReference type="AlphaFoldDB" id="A0A6C2D453"/>
<dbReference type="Proteomes" id="UP000389128">
    <property type="component" value="Unassembled WGS sequence"/>
</dbReference>
<feature type="binding site" evidence="2">
    <location>
        <begin position="161"/>
        <end position="164"/>
    </location>
    <ligand>
        <name>ATP</name>
        <dbReference type="ChEBI" id="CHEBI:30616"/>
    </ligand>
</feature>
<dbReference type="InterPro" id="IPR036597">
    <property type="entry name" value="Fido-like_dom_sf"/>
</dbReference>
<organism evidence="4 5">
    <name type="scientific">Zoogloea oleivorans</name>
    <dbReference type="NCBI Taxonomy" id="1552750"/>
    <lineage>
        <taxon>Bacteria</taxon>
        <taxon>Pseudomonadati</taxon>
        <taxon>Pseudomonadota</taxon>
        <taxon>Betaproteobacteria</taxon>
        <taxon>Rhodocyclales</taxon>
        <taxon>Zoogloeaceae</taxon>
        <taxon>Zoogloea</taxon>
    </lineage>
</organism>
<dbReference type="Gene3D" id="1.10.3290.10">
    <property type="entry name" value="Fido-like domain"/>
    <property type="match status" value="1"/>
</dbReference>
<sequence>MLVVGLIEPVVPSDIDLVPLLEQVADVRTECARLMPRIGKEARQSLARILRAMNSYYTNKIEGQHTYPSDLEEALSNHFSQDHEIKRRQQLALAHMEVEEELEKNTRSQTWAEMFQPEWIAGIHRALYSRLGDDCRVIVDQDGNKRGLMEPGEIRAGWVKVGSHAAPDPADLPQLLAHFHFRYGVPKYSDSMKLVVAGAALHRLSWIHPFPDGNGRVSRLQNHLLLHHMGLTEGLWSPMRGLARRQQDYYGALHQADLPRRNDTDGRGNLSSKGLAEFIGFWLETCLDQVQFMDKLLSLDTMQARYVSLALQFLHDYGRGPLLHHRSKLRPELLGRALHRLFVEGRLDRGEFKAMIDSSDRTASRVISSLLEQRLVVSPSRAGHLEPGFPFFSFRFLFPGLWPEAEGIVSVPGNVVSKEKHP</sequence>
<evidence type="ECO:0000256" key="2">
    <source>
        <dbReference type="PIRSR" id="PIRSR640198-2"/>
    </source>
</evidence>